<comment type="caution">
    <text evidence="3">The sequence shown here is derived from an EMBL/GenBank/DDBJ whole genome shotgun (WGS) entry which is preliminary data.</text>
</comment>
<protein>
    <recommendedName>
        <fullName evidence="5">F-box domain-containing protein</fullName>
    </recommendedName>
</protein>
<sequence length="407" mass="46648">MAEHDKGEGKTLAKNWADLPPELLELCSRQLLLEDWFAFRSVCSTWRAAAFKEKFDYPWWMLEDDQSTGTEWAEFYSPFSTQIHRIVLPEVKERRCFSSRGWIFTIGKDWKIHMLNPLSRALSRANDVIELPSAKTLSNWPPGNEEQPDDACRCYINKFFLSASPASSPNYTVLVICFPSGPLNFWKPGYEKWKKLTLSDHPADGVLDVIHYQGQFVALGYGACIFTFDLDGSDPTIQVILDMPPDYPEFQHSIGHSIDKYLVESAGRLLLILRFDLRDRTASFQIFVADLNTRKWTKLESMGNVSLFVGFNSSFSIQVDESQQAIKPNCIYFTCCDDTGIYHMEDGRIEIDKEANHSGDPPLWVESPPLWIELKLTKKPIIVVIHLYGLNLHLYGLNQDFEIALNK</sequence>
<gene>
    <name evidence="3" type="ORF">BT93_L3189</name>
</gene>
<dbReference type="AlphaFoldDB" id="A0A8T0CX01"/>
<proteinExistence type="predicted"/>
<dbReference type="Pfam" id="PF03478">
    <property type="entry name" value="Beta-prop_KIB1-4"/>
    <property type="match status" value="1"/>
</dbReference>
<name>A0A8T0CX01_CORYI</name>
<evidence type="ECO:0008006" key="5">
    <source>
        <dbReference type="Google" id="ProtNLM"/>
    </source>
</evidence>
<feature type="domain" description="F-box" evidence="1">
    <location>
        <begin position="16"/>
        <end position="53"/>
    </location>
</feature>
<reference evidence="3" key="1">
    <citation type="submission" date="2020-05" db="EMBL/GenBank/DDBJ databases">
        <title>WGS assembly of Corymbia citriodora subspecies variegata.</title>
        <authorList>
            <person name="Barry K."/>
            <person name="Hundley H."/>
            <person name="Shu S."/>
            <person name="Jenkins J."/>
            <person name="Grimwood J."/>
            <person name="Baten A."/>
        </authorList>
    </citation>
    <scope>NUCLEOTIDE SEQUENCE</scope>
    <source>
        <strain evidence="3">CV2-018</strain>
    </source>
</reference>
<evidence type="ECO:0000259" key="2">
    <source>
        <dbReference type="Pfam" id="PF03478"/>
    </source>
</evidence>
<dbReference type="OrthoDB" id="904034at2759"/>
<keyword evidence="4" id="KW-1185">Reference proteome</keyword>
<feature type="domain" description="KIB1-4 beta-propeller" evidence="2">
    <location>
        <begin position="75"/>
        <end position="342"/>
    </location>
</feature>
<dbReference type="EMBL" id="MU089528">
    <property type="protein sequence ID" value="KAF7851674.1"/>
    <property type="molecule type" value="Genomic_DNA"/>
</dbReference>
<evidence type="ECO:0000313" key="4">
    <source>
        <dbReference type="Proteomes" id="UP000806378"/>
    </source>
</evidence>
<dbReference type="PANTHER" id="PTHR44259">
    <property type="entry name" value="OS07G0183000 PROTEIN-RELATED"/>
    <property type="match status" value="1"/>
</dbReference>
<evidence type="ECO:0000313" key="3">
    <source>
        <dbReference type="EMBL" id="KAF7851674.1"/>
    </source>
</evidence>
<dbReference type="PANTHER" id="PTHR44259:SF65">
    <property type="entry name" value="F-BOX DOMAIN-CONTAINING PROTEIN"/>
    <property type="match status" value="1"/>
</dbReference>
<dbReference type="Proteomes" id="UP000806378">
    <property type="component" value="Unassembled WGS sequence"/>
</dbReference>
<dbReference type="InterPro" id="IPR050942">
    <property type="entry name" value="F-box_BR-signaling"/>
</dbReference>
<accession>A0A8T0CX01</accession>
<dbReference type="InterPro" id="IPR001810">
    <property type="entry name" value="F-box_dom"/>
</dbReference>
<organism evidence="3 4">
    <name type="scientific">Corymbia citriodora subsp. variegata</name>
    <dbReference type="NCBI Taxonomy" id="360336"/>
    <lineage>
        <taxon>Eukaryota</taxon>
        <taxon>Viridiplantae</taxon>
        <taxon>Streptophyta</taxon>
        <taxon>Embryophyta</taxon>
        <taxon>Tracheophyta</taxon>
        <taxon>Spermatophyta</taxon>
        <taxon>Magnoliopsida</taxon>
        <taxon>eudicotyledons</taxon>
        <taxon>Gunneridae</taxon>
        <taxon>Pentapetalae</taxon>
        <taxon>rosids</taxon>
        <taxon>malvids</taxon>
        <taxon>Myrtales</taxon>
        <taxon>Myrtaceae</taxon>
        <taxon>Myrtoideae</taxon>
        <taxon>Eucalypteae</taxon>
        <taxon>Corymbia</taxon>
    </lineage>
</organism>
<evidence type="ECO:0000259" key="1">
    <source>
        <dbReference type="Pfam" id="PF00646"/>
    </source>
</evidence>
<dbReference type="Gramene" id="rna-gnl|WGS:JABURB|Cocit.L3189.1">
    <property type="protein sequence ID" value="cds-KAF7851674.1"/>
    <property type="gene ID" value="gene-BT93_L3189"/>
</dbReference>
<dbReference type="Pfam" id="PF00646">
    <property type="entry name" value="F-box"/>
    <property type="match status" value="1"/>
</dbReference>
<dbReference type="InterPro" id="IPR005174">
    <property type="entry name" value="KIB1-4_b-propeller"/>
</dbReference>